<protein>
    <recommendedName>
        <fullName evidence="7">Transposase</fullName>
    </recommendedName>
</protein>
<keyword evidence="6" id="KW-1185">Reference proteome</keyword>
<sequence length="463" mass="53825">MDQIKLYNVERIVSLITDQTKTVRKHCNADNFIRVLRRCFQAIPDHRQVSKTSISLDDALMSAYAMFSLKDPSLLAFENRRLNEAENLRAVFGIENIASDTQMREILDPLSPREFRSGFTAVFRILQRGKDLEAMTCLDGHYLISGDGTGFYYSTKVGNDFCLRKKQENGKHAYYQQMYGAAIVHPDKREVIPFCPEMISNQDGTSKQDCERAAAQRFWREFRREHPHLPVIVTEDALSSNAPHIRELKALNLRFILGVKPGDHQFLFEQFDASVETGKVTEFNMDDPRDPKKYHVFRYVNGLSLNKSNQDLKVNLLEYWQADDKGNELRFAWVTDLEITRENAYEIMRAGRARWRIENETFNTLKNQGYHLGHNYGLGAQHLSMVFTTLMVLAFLVDQAQQLGCWLFRKAWEESRSKRQLWENVRSRFRELPVDSMETLYRSIAFGIKGYVVEVIEPDDVMT</sequence>
<organism evidence="3 6">
    <name type="scientific">Desulfolithobacter dissulfuricans</name>
    <dbReference type="NCBI Taxonomy" id="2795293"/>
    <lineage>
        <taxon>Bacteria</taxon>
        <taxon>Pseudomonadati</taxon>
        <taxon>Thermodesulfobacteriota</taxon>
        <taxon>Desulfobulbia</taxon>
        <taxon>Desulfobulbales</taxon>
        <taxon>Desulfobulbaceae</taxon>
        <taxon>Desulfolithobacter</taxon>
    </lineage>
</organism>
<gene>
    <name evidence="1" type="ORF">GF1_02430</name>
    <name evidence="2" type="ORF">GF1_04450</name>
    <name evidence="3" type="ORF">GF1_16380</name>
    <name evidence="4" type="ORF">GF1_18710</name>
    <name evidence="5" type="ORF">GF1_18950</name>
</gene>
<dbReference type="KEGG" id="ddu:GF1_04450"/>
<dbReference type="KEGG" id="ddu:GF1_18710"/>
<dbReference type="KEGG" id="ddu:GF1_18950"/>
<dbReference type="KEGG" id="ddu:GF1_02430"/>
<dbReference type="EMBL" id="AP024233">
    <property type="protein sequence ID" value="BCO07867.1"/>
    <property type="molecule type" value="Genomic_DNA"/>
</dbReference>
<evidence type="ECO:0008006" key="7">
    <source>
        <dbReference type="Google" id="ProtNLM"/>
    </source>
</evidence>
<evidence type="ECO:0000313" key="1">
    <source>
        <dbReference type="EMBL" id="BCO07867.1"/>
    </source>
</evidence>
<dbReference type="EMBL" id="AP024233">
    <property type="protein sequence ID" value="BCO09519.1"/>
    <property type="molecule type" value="Genomic_DNA"/>
</dbReference>
<evidence type="ECO:0000313" key="4">
    <source>
        <dbReference type="EMBL" id="BCO09495.1"/>
    </source>
</evidence>
<evidence type="ECO:0000313" key="5">
    <source>
        <dbReference type="EMBL" id="BCO09519.1"/>
    </source>
</evidence>
<dbReference type="RefSeq" id="WP_267926018.1">
    <property type="nucleotide sequence ID" value="NZ_AP024233.1"/>
</dbReference>
<dbReference type="EMBL" id="AP024233">
    <property type="protein sequence ID" value="BCO09262.1"/>
    <property type="molecule type" value="Genomic_DNA"/>
</dbReference>
<name>A0A915U5M1_9BACT</name>
<dbReference type="AlphaFoldDB" id="A0A915U5M1"/>
<proteinExistence type="predicted"/>
<evidence type="ECO:0000313" key="6">
    <source>
        <dbReference type="Proteomes" id="UP001063350"/>
    </source>
</evidence>
<dbReference type="SUPFAM" id="SSF53098">
    <property type="entry name" value="Ribonuclease H-like"/>
    <property type="match status" value="1"/>
</dbReference>
<dbReference type="InterPro" id="IPR012337">
    <property type="entry name" value="RNaseH-like_sf"/>
</dbReference>
<dbReference type="Proteomes" id="UP001063350">
    <property type="component" value="Chromosome"/>
</dbReference>
<dbReference type="EMBL" id="AP024233">
    <property type="protein sequence ID" value="BCO08069.1"/>
    <property type="molecule type" value="Genomic_DNA"/>
</dbReference>
<evidence type="ECO:0000313" key="3">
    <source>
        <dbReference type="EMBL" id="BCO09262.1"/>
    </source>
</evidence>
<reference evidence="3" key="1">
    <citation type="submission" date="2020-12" db="EMBL/GenBank/DDBJ databases">
        <title>Desulfobium dissulfuricans gen. nov., sp. nov., a novel mesophilic, sulfate-reducing bacterium isolated from a deep-sea hydrothermal vent.</title>
        <authorList>
            <person name="Hashimoto Y."/>
            <person name="Tame A."/>
            <person name="Sawayama S."/>
            <person name="Miyazaki J."/>
            <person name="Takai K."/>
            <person name="Nakagawa S."/>
        </authorList>
    </citation>
    <scope>NUCLEOTIDE SEQUENCE</scope>
    <source>
        <strain evidence="3">GF1</strain>
    </source>
</reference>
<evidence type="ECO:0000313" key="2">
    <source>
        <dbReference type="EMBL" id="BCO08069.1"/>
    </source>
</evidence>
<dbReference type="KEGG" id="ddu:GF1_16380"/>
<dbReference type="EMBL" id="AP024233">
    <property type="protein sequence ID" value="BCO09495.1"/>
    <property type="molecule type" value="Genomic_DNA"/>
</dbReference>
<accession>A0A915U5M1</accession>